<feature type="transmembrane region" description="Helical" evidence="1">
    <location>
        <begin position="53"/>
        <end position="69"/>
    </location>
</feature>
<name>A0AAN6NNW0_9PEZI</name>
<keyword evidence="1" id="KW-1133">Transmembrane helix</keyword>
<gene>
    <name evidence="2" type="ORF">QBC32DRAFT_355461</name>
</gene>
<feature type="transmembrane region" description="Helical" evidence="1">
    <location>
        <begin position="20"/>
        <end position="41"/>
    </location>
</feature>
<evidence type="ECO:0000313" key="2">
    <source>
        <dbReference type="EMBL" id="KAK3947097.1"/>
    </source>
</evidence>
<accession>A0AAN6NNW0</accession>
<keyword evidence="3" id="KW-1185">Reference proteome</keyword>
<reference evidence="2" key="2">
    <citation type="submission" date="2023-06" db="EMBL/GenBank/DDBJ databases">
        <authorList>
            <consortium name="Lawrence Berkeley National Laboratory"/>
            <person name="Mondo S.J."/>
            <person name="Hensen N."/>
            <person name="Bonometti L."/>
            <person name="Westerberg I."/>
            <person name="Brannstrom I.O."/>
            <person name="Guillou S."/>
            <person name="Cros-Aarteil S."/>
            <person name="Calhoun S."/>
            <person name="Haridas S."/>
            <person name="Kuo A."/>
            <person name="Pangilinan J."/>
            <person name="Riley R."/>
            <person name="Labutti K."/>
            <person name="Andreopoulos B."/>
            <person name="Lipzen A."/>
            <person name="Chen C."/>
            <person name="Yanf M."/>
            <person name="Daum C."/>
            <person name="Ng V."/>
            <person name="Clum A."/>
            <person name="Steindorff A."/>
            <person name="Ohm R."/>
            <person name="Martin F."/>
            <person name="Silar P."/>
            <person name="Natvig D."/>
            <person name="Lalanne C."/>
            <person name="Gautier V."/>
            <person name="Ament-Velasquez S.L."/>
            <person name="Kruys A."/>
            <person name="Hutchinson M.I."/>
            <person name="Powell A.J."/>
            <person name="Barry K."/>
            <person name="Miller A.N."/>
            <person name="Grigoriev I.V."/>
            <person name="Debuchy R."/>
            <person name="Gladieux P."/>
            <person name="Thoren M.H."/>
            <person name="Johannesson H."/>
        </authorList>
    </citation>
    <scope>NUCLEOTIDE SEQUENCE</scope>
    <source>
        <strain evidence="2">CBS 626.80</strain>
    </source>
</reference>
<dbReference type="EMBL" id="MU859417">
    <property type="protein sequence ID" value="KAK3947097.1"/>
    <property type="molecule type" value="Genomic_DNA"/>
</dbReference>
<reference evidence="2" key="1">
    <citation type="journal article" date="2023" name="Mol. Phylogenet. Evol.">
        <title>Genome-scale phylogeny and comparative genomics of the fungal order Sordariales.</title>
        <authorList>
            <person name="Hensen N."/>
            <person name="Bonometti L."/>
            <person name="Westerberg I."/>
            <person name="Brannstrom I.O."/>
            <person name="Guillou S."/>
            <person name="Cros-Aarteil S."/>
            <person name="Calhoun S."/>
            <person name="Haridas S."/>
            <person name="Kuo A."/>
            <person name="Mondo S."/>
            <person name="Pangilinan J."/>
            <person name="Riley R."/>
            <person name="LaButti K."/>
            <person name="Andreopoulos B."/>
            <person name="Lipzen A."/>
            <person name="Chen C."/>
            <person name="Yan M."/>
            <person name="Daum C."/>
            <person name="Ng V."/>
            <person name="Clum A."/>
            <person name="Steindorff A."/>
            <person name="Ohm R.A."/>
            <person name="Martin F."/>
            <person name="Silar P."/>
            <person name="Natvig D.O."/>
            <person name="Lalanne C."/>
            <person name="Gautier V."/>
            <person name="Ament-Velasquez S.L."/>
            <person name="Kruys A."/>
            <person name="Hutchinson M.I."/>
            <person name="Powell A.J."/>
            <person name="Barry K."/>
            <person name="Miller A.N."/>
            <person name="Grigoriev I.V."/>
            <person name="Debuchy R."/>
            <person name="Gladieux P."/>
            <person name="Hiltunen Thoren M."/>
            <person name="Johannesson H."/>
        </authorList>
    </citation>
    <scope>NUCLEOTIDE SEQUENCE</scope>
    <source>
        <strain evidence="2">CBS 626.80</strain>
    </source>
</reference>
<evidence type="ECO:0000313" key="3">
    <source>
        <dbReference type="Proteomes" id="UP001303222"/>
    </source>
</evidence>
<organism evidence="2 3">
    <name type="scientific">Pseudoneurospora amorphoporcata</name>
    <dbReference type="NCBI Taxonomy" id="241081"/>
    <lineage>
        <taxon>Eukaryota</taxon>
        <taxon>Fungi</taxon>
        <taxon>Dikarya</taxon>
        <taxon>Ascomycota</taxon>
        <taxon>Pezizomycotina</taxon>
        <taxon>Sordariomycetes</taxon>
        <taxon>Sordariomycetidae</taxon>
        <taxon>Sordariales</taxon>
        <taxon>Sordariaceae</taxon>
        <taxon>Pseudoneurospora</taxon>
    </lineage>
</organism>
<evidence type="ECO:0000256" key="1">
    <source>
        <dbReference type="SAM" id="Phobius"/>
    </source>
</evidence>
<dbReference type="AlphaFoldDB" id="A0AAN6NNW0"/>
<protein>
    <submittedName>
        <fullName evidence="2">Uncharacterized protein</fullName>
    </submittedName>
</protein>
<sequence length="87" mass="10067">MTIASLQLLAKKNLKRAYDFLVCFLFRLLFLHLLAQTHTLFFTLSYHRKGRCLLFSPVYLIFLVHKFWASMHSSSSGGAPSSLPRYV</sequence>
<keyword evidence="1" id="KW-0812">Transmembrane</keyword>
<keyword evidence="1" id="KW-0472">Membrane</keyword>
<proteinExistence type="predicted"/>
<comment type="caution">
    <text evidence="2">The sequence shown here is derived from an EMBL/GenBank/DDBJ whole genome shotgun (WGS) entry which is preliminary data.</text>
</comment>
<dbReference type="Proteomes" id="UP001303222">
    <property type="component" value="Unassembled WGS sequence"/>
</dbReference>